<accession>A0AAV7BMJ5</accession>
<keyword evidence="2" id="KW-1185">Reference proteome</keyword>
<reference evidence="1" key="1">
    <citation type="thesis" date="2020" institute="ProQuest LLC" country="789 East Eisenhower Parkway, Ann Arbor, MI, USA">
        <title>Comparative Genomics and Chromosome Evolution.</title>
        <authorList>
            <person name="Mudd A.B."/>
        </authorList>
    </citation>
    <scope>NUCLEOTIDE SEQUENCE</scope>
    <source>
        <strain evidence="1">237g6f4</strain>
        <tissue evidence="1">Blood</tissue>
    </source>
</reference>
<name>A0AAV7BMJ5_ENGPU</name>
<dbReference type="EMBL" id="WNYA01000005">
    <property type="protein sequence ID" value="KAG8573644.1"/>
    <property type="molecule type" value="Genomic_DNA"/>
</dbReference>
<dbReference type="Proteomes" id="UP000824782">
    <property type="component" value="Unassembled WGS sequence"/>
</dbReference>
<dbReference type="AlphaFoldDB" id="A0AAV7BMJ5"/>
<comment type="caution">
    <text evidence="1">The sequence shown here is derived from an EMBL/GenBank/DDBJ whole genome shotgun (WGS) entry which is preliminary data.</text>
</comment>
<evidence type="ECO:0000313" key="2">
    <source>
        <dbReference type="Proteomes" id="UP000824782"/>
    </source>
</evidence>
<gene>
    <name evidence="1" type="ORF">GDO81_012480</name>
</gene>
<sequence>MLITSRLLQISLSDGGHSDPGRNSSAAGAEDLQTASLAYGLKWGFLNNSITKVCLKSRCISLQPAATILLHLGEVVDCLKIN</sequence>
<organism evidence="1 2">
    <name type="scientific">Engystomops pustulosus</name>
    <name type="common">Tungara frog</name>
    <name type="synonym">Physalaemus pustulosus</name>
    <dbReference type="NCBI Taxonomy" id="76066"/>
    <lineage>
        <taxon>Eukaryota</taxon>
        <taxon>Metazoa</taxon>
        <taxon>Chordata</taxon>
        <taxon>Craniata</taxon>
        <taxon>Vertebrata</taxon>
        <taxon>Euteleostomi</taxon>
        <taxon>Amphibia</taxon>
        <taxon>Batrachia</taxon>
        <taxon>Anura</taxon>
        <taxon>Neobatrachia</taxon>
        <taxon>Hyloidea</taxon>
        <taxon>Leptodactylidae</taxon>
        <taxon>Leiuperinae</taxon>
        <taxon>Engystomops</taxon>
    </lineage>
</organism>
<proteinExistence type="predicted"/>
<protein>
    <submittedName>
        <fullName evidence="1">Uncharacterized protein</fullName>
    </submittedName>
</protein>
<evidence type="ECO:0000313" key="1">
    <source>
        <dbReference type="EMBL" id="KAG8573644.1"/>
    </source>
</evidence>